<dbReference type="PATRIC" id="fig|1637975.4.peg.5581"/>
<sequence>MTYAKDYSLDTTPAPASLQTAVLKQPKIAVLGSAESKFVVKELGFPVVDIDKADIIFDDAGKVTKENLVGKEVCWYRWMVSPNR</sequence>
<dbReference type="RefSeq" id="WP_056681838.1">
    <property type="nucleotide sequence ID" value="NZ_CP085712.1"/>
</dbReference>
<protein>
    <submittedName>
        <fullName evidence="1">Uncharacterized protein</fullName>
    </submittedName>
</protein>
<evidence type="ECO:0000313" key="1">
    <source>
        <dbReference type="EMBL" id="KQL27571.1"/>
    </source>
</evidence>
<organism evidence="1 2">
    <name type="scientific">Cytobacillus solani</name>
    <dbReference type="NCBI Taxonomy" id="1637975"/>
    <lineage>
        <taxon>Bacteria</taxon>
        <taxon>Bacillati</taxon>
        <taxon>Bacillota</taxon>
        <taxon>Bacilli</taxon>
        <taxon>Bacillales</taxon>
        <taxon>Bacillaceae</taxon>
        <taxon>Cytobacillus</taxon>
    </lineage>
</organism>
<comment type="caution">
    <text evidence="1">The sequence shown here is derived from an EMBL/GenBank/DDBJ whole genome shotgun (WGS) entry which is preliminary data.</text>
</comment>
<keyword evidence="2" id="KW-1185">Reference proteome</keyword>
<proteinExistence type="predicted"/>
<gene>
    <name evidence="1" type="ORF">AN957_01150</name>
</gene>
<dbReference type="EMBL" id="LJIX01000003">
    <property type="protein sequence ID" value="KQL27571.1"/>
    <property type="molecule type" value="Genomic_DNA"/>
</dbReference>
<dbReference type="Proteomes" id="UP000050996">
    <property type="component" value="Unassembled WGS sequence"/>
</dbReference>
<evidence type="ECO:0000313" key="2">
    <source>
        <dbReference type="Proteomes" id="UP000050996"/>
    </source>
</evidence>
<name>A0A0Q3VRH8_9BACI</name>
<dbReference type="AlphaFoldDB" id="A0A0Q3VRH8"/>
<reference evidence="1 2" key="1">
    <citation type="submission" date="2015-09" db="EMBL/GenBank/DDBJ databases">
        <title>Genome sequencing project for genomic taxonomy and phylogenomics of Bacillus-like bacteria.</title>
        <authorList>
            <person name="Liu B."/>
            <person name="Wang J."/>
            <person name="Zhu Y."/>
            <person name="Liu G."/>
            <person name="Chen Q."/>
            <person name="Chen Z."/>
            <person name="Lan J."/>
            <person name="Che J."/>
            <person name="Ge C."/>
            <person name="Shi H."/>
            <person name="Pan Z."/>
            <person name="Liu X."/>
        </authorList>
    </citation>
    <scope>NUCLEOTIDE SEQUENCE [LARGE SCALE GENOMIC DNA]</scope>
    <source>
        <strain evidence="1 2">FJAT-18043</strain>
    </source>
</reference>
<accession>A0A0Q3VRH8</accession>